<dbReference type="Pfam" id="PF05960">
    <property type="entry name" value="DUF885"/>
    <property type="match status" value="1"/>
</dbReference>
<evidence type="ECO:0000313" key="1">
    <source>
        <dbReference type="EMBL" id="GIY43760.1"/>
    </source>
</evidence>
<protein>
    <submittedName>
        <fullName evidence="1">Uncharacterized protein</fullName>
    </submittedName>
</protein>
<dbReference type="PANTHER" id="PTHR33361">
    <property type="entry name" value="GLR0591 PROTEIN"/>
    <property type="match status" value="1"/>
</dbReference>
<keyword evidence="2" id="KW-1185">Reference proteome</keyword>
<dbReference type="PANTHER" id="PTHR33361:SF2">
    <property type="entry name" value="DUF885 DOMAIN-CONTAINING PROTEIN"/>
    <property type="match status" value="1"/>
</dbReference>
<name>A0AAV4TG67_CAEEX</name>
<reference evidence="1 2" key="1">
    <citation type="submission" date="2021-06" db="EMBL/GenBank/DDBJ databases">
        <title>Caerostris extrusa draft genome.</title>
        <authorList>
            <person name="Kono N."/>
            <person name="Arakawa K."/>
        </authorList>
    </citation>
    <scope>NUCLEOTIDE SEQUENCE [LARGE SCALE GENOMIC DNA]</scope>
</reference>
<comment type="caution">
    <text evidence="1">The sequence shown here is derived from an EMBL/GenBank/DDBJ whole genome shotgun (WGS) entry which is preliminary data.</text>
</comment>
<proteinExistence type="predicted"/>
<evidence type="ECO:0000313" key="2">
    <source>
        <dbReference type="Proteomes" id="UP001054945"/>
    </source>
</evidence>
<dbReference type="InterPro" id="IPR010281">
    <property type="entry name" value="DUF885"/>
</dbReference>
<sequence>MIIRLVEEEHQYQKLETSALEDEALDTYRTVLDEVIAPKLELMFKNIPQKKLDAVNKRLFFFQFAYVMEQNNVPDFRKYGVRSNAFIEGWALYAEYLGHELRLYNDPYMLFGHLSYEIFRACRMVVDTGMHVLGWSRQQAIDYMMNHSASPLNNIEREIDRYITWPGQACSYKYGELKIKAMRKRTEEAMGDAFDIKEFHDIRFHNCNEQRLCTHFKNEKNCSSVEEVK</sequence>
<accession>A0AAV4TG67</accession>
<dbReference type="EMBL" id="BPLR01011026">
    <property type="protein sequence ID" value="GIY43760.1"/>
    <property type="molecule type" value="Genomic_DNA"/>
</dbReference>
<gene>
    <name evidence="1" type="primary">AVEN_158128_1</name>
    <name evidence="1" type="ORF">CEXT_486001</name>
</gene>
<organism evidence="1 2">
    <name type="scientific">Caerostris extrusa</name>
    <name type="common">Bark spider</name>
    <name type="synonym">Caerostris bankana</name>
    <dbReference type="NCBI Taxonomy" id="172846"/>
    <lineage>
        <taxon>Eukaryota</taxon>
        <taxon>Metazoa</taxon>
        <taxon>Ecdysozoa</taxon>
        <taxon>Arthropoda</taxon>
        <taxon>Chelicerata</taxon>
        <taxon>Arachnida</taxon>
        <taxon>Araneae</taxon>
        <taxon>Araneomorphae</taxon>
        <taxon>Entelegynae</taxon>
        <taxon>Araneoidea</taxon>
        <taxon>Araneidae</taxon>
        <taxon>Caerostris</taxon>
    </lineage>
</organism>
<dbReference type="AlphaFoldDB" id="A0AAV4TG67"/>
<dbReference type="Proteomes" id="UP001054945">
    <property type="component" value="Unassembled WGS sequence"/>
</dbReference>